<dbReference type="Proteomes" id="UP000248987">
    <property type="component" value="Unassembled WGS sequence"/>
</dbReference>
<keyword evidence="4" id="KW-1185">Reference proteome</keyword>
<reference evidence="3 4" key="1">
    <citation type="submission" date="2018-06" db="EMBL/GenBank/DDBJ databases">
        <title>Genomic Encyclopedia of Archaeal and Bacterial Type Strains, Phase II (KMG-II): from individual species to whole genera.</title>
        <authorList>
            <person name="Goeker M."/>
        </authorList>
    </citation>
    <scope>NUCLEOTIDE SEQUENCE [LARGE SCALE GENOMIC DNA]</scope>
    <source>
        <strain evidence="3 4">DSM 12408</strain>
    </source>
</reference>
<name>A0A327RWK8_9FLAO</name>
<evidence type="ECO:0000313" key="4">
    <source>
        <dbReference type="Proteomes" id="UP000248987"/>
    </source>
</evidence>
<dbReference type="RefSeq" id="WP_111625960.1">
    <property type="nucleotide sequence ID" value="NZ_QLLQ01000015.1"/>
</dbReference>
<organism evidence="3 4">
    <name type="scientific">Gelidibacter algens</name>
    <dbReference type="NCBI Taxonomy" id="49280"/>
    <lineage>
        <taxon>Bacteria</taxon>
        <taxon>Pseudomonadati</taxon>
        <taxon>Bacteroidota</taxon>
        <taxon>Flavobacteriia</taxon>
        <taxon>Flavobacteriales</taxon>
        <taxon>Flavobacteriaceae</taxon>
        <taxon>Gelidibacter</taxon>
    </lineage>
</organism>
<sequence>MSKLDTWIDNKIIQNVFIWFFLFLILLSVIQAENRVSSSLLIILLLAPSVYVNNLFILPFFAKNRIVFFLLFILNVLLFTIIAVFLITVVTNQPFKGNMFINFLGVMVLALIFASTIKIARDSFTRRQQEKEAELKLLKAQLNPHFLFNTLNNLYGLSVTKSDKLPSLMLKLSDLLRYSLYETKEAMVSLEKEIHYMENYMELEKIRLEDQTEIVFENKVNDITKRIAPMMLIVFVENAFKHLSVSGNKKNRVFVSIENDRSQLFFKCVNTFDSDTFQIEDTIEKGKSGIGLLNVKKRLSLIYPEKHTLEIQREKNEYCVSLSIYV</sequence>
<dbReference type="EMBL" id="QLLQ01000015">
    <property type="protein sequence ID" value="RAJ20598.1"/>
    <property type="molecule type" value="Genomic_DNA"/>
</dbReference>
<protein>
    <submittedName>
        <fullName evidence="3">GHKL domain-containing protein</fullName>
    </submittedName>
</protein>
<dbReference type="InterPro" id="IPR050640">
    <property type="entry name" value="Bact_2-comp_sensor_kinase"/>
</dbReference>
<comment type="caution">
    <text evidence="3">The sequence shown here is derived from an EMBL/GenBank/DDBJ whole genome shotgun (WGS) entry which is preliminary data.</text>
</comment>
<feature type="transmembrane region" description="Helical" evidence="1">
    <location>
        <begin position="99"/>
        <end position="120"/>
    </location>
</feature>
<dbReference type="InterPro" id="IPR010559">
    <property type="entry name" value="Sig_transdc_His_kin_internal"/>
</dbReference>
<feature type="transmembrane region" description="Helical" evidence="1">
    <location>
        <begin position="12"/>
        <end position="32"/>
    </location>
</feature>
<keyword evidence="1" id="KW-1133">Transmembrane helix</keyword>
<proteinExistence type="predicted"/>
<dbReference type="Pfam" id="PF06580">
    <property type="entry name" value="His_kinase"/>
    <property type="match status" value="1"/>
</dbReference>
<dbReference type="GO" id="GO:0016020">
    <property type="term" value="C:membrane"/>
    <property type="evidence" value="ECO:0007669"/>
    <property type="project" value="InterPro"/>
</dbReference>
<dbReference type="AlphaFoldDB" id="A0A327RWK8"/>
<feature type="transmembrane region" description="Helical" evidence="1">
    <location>
        <begin position="68"/>
        <end position="87"/>
    </location>
</feature>
<dbReference type="Gene3D" id="3.30.565.10">
    <property type="entry name" value="Histidine kinase-like ATPase, C-terminal domain"/>
    <property type="match status" value="1"/>
</dbReference>
<keyword evidence="1" id="KW-0472">Membrane</keyword>
<dbReference type="PANTHER" id="PTHR34220:SF7">
    <property type="entry name" value="SENSOR HISTIDINE KINASE YPDA"/>
    <property type="match status" value="1"/>
</dbReference>
<gene>
    <name evidence="3" type="ORF">LX77_03123</name>
</gene>
<keyword evidence="1" id="KW-0812">Transmembrane</keyword>
<feature type="domain" description="Signal transduction histidine kinase internal region" evidence="2">
    <location>
        <begin position="133"/>
        <end position="211"/>
    </location>
</feature>
<dbReference type="InterPro" id="IPR036890">
    <property type="entry name" value="HATPase_C_sf"/>
</dbReference>
<dbReference type="GO" id="GO:0000155">
    <property type="term" value="F:phosphorelay sensor kinase activity"/>
    <property type="evidence" value="ECO:0007669"/>
    <property type="project" value="InterPro"/>
</dbReference>
<evidence type="ECO:0000259" key="2">
    <source>
        <dbReference type="Pfam" id="PF06580"/>
    </source>
</evidence>
<feature type="transmembrane region" description="Helical" evidence="1">
    <location>
        <begin position="38"/>
        <end position="61"/>
    </location>
</feature>
<accession>A0A327RWK8</accession>
<dbReference type="PANTHER" id="PTHR34220">
    <property type="entry name" value="SENSOR HISTIDINE KINASE YPDA"/>
    <property type="match status" value="1"/>
</dbReference>
<evidence type="ECO:0000313" key="3">
    <source>
        <dbReference type="EMBL" id="RAJ20598.1"/>
    </source>
</evidence>
<evidence type="ECO:0000256" key="1">
    <source>
        <dbReference type="SAM" id="Phobius"/>
    </source>
</evidence>